<proteinExistence type="inferred from homology"/>
<sequence length="1112" mass="122414">MTKDFKRFYVSKAVFLGASMFLASIGMASANPALDASGSVEPAPVVASPQQVKYTIKGVVEDALGPIAGANVVEKGTTNGTITDMDGNFTLEVASNAILVVSYIGYQNQEVPVNGKKDFKISLKEDSQALEEVVVVGYGTQKKVNLTGSVSSVDFEEQALSRPITNVSNALAGISAGVQVMQNSGQPGSDGSTIRIRGIGTLNNQEPLVLIDGVEGSMDLVNPQDIENISVLKDAAASSIYGSRAANGVILITTKKGKAGKLSVAYTGRVSYAQPTNLIDQITDYADYMTWLNESFENIGQPNHFSQSTIDLWREKSKDPNGLNENGVPNYVAYPNTDWQDYLFGHGLINDHNVSVNGGSDKIRVLMSAGYLDNPGLVENTGIQKYSLRANIEADITKWLKVGTRTFASQEDKDAGNFDNANNYLRQTTPGLYPEWNGSYGYPEAPEESATANSIGAFLNGQDGKKQKTNFNTTLYSTITPLKGLSWDFSLNYKRYWEDNQTWTNPLEKVRFSDGKVMSPATEPSEMTTYFYNRSDYSYTLQNIIRYNTTINKDHDLGGLVGYEEYYYKRESRNATKKGLIDSSIHTPGSATEMVSIGGGAFDRARRSFFARVNYAYKSKYLFEANIRHDGDARYHADYRWGNFPSFSGAWRVSEEAFMENTKNWLDNLKLRVSYGSVGNNGGDDATLISEYEYQSTYGSSVYPLGGKLTSGLASTSIANSLLSWETSTMTNVGIDLNALNNRLSFTMDAFVKNTTGILFKPSIYLTAGDKSAPRKNIAEMRTKGVEFTLGWKDQIEDFSYSVSGNFSYTPNKIRAYKGEFKSYYDEDGNWVSNIGDVASSTSAVDPIVQGYSAKEFYLRNPYKGSGKGYAADGVNGGPVDGMIRTESDMEWLKSMIDAGYTFMPNKTVGKDKIWYGDYVYADANGDGIYGGSDDKEFQGFSKDPRYNFGLQFSAMWKGFDFSMNWAGAAGFKLYWGSATGYNSPTTRVGVALGTDIANNHYFFDPENTSDARTNINAKYGRLVNGENGFQNTEATSLYLFNANYLKLKNLTFGYTLPAPVAKKIFTDNLRVYVSIENVFNITKYPGQDPELGATPAYTSLRQFAFGANISF</sequence>
<evidence type="ECO:0000256" key="1">
    <source>
        <dbReference type="ARBA" id="ARBA00004571"/>
    </source>
</evidence>
<dbReference type="NCBIfam" id="TIGR04057">
    <property type="entry name" value="SusC_RagA_signa"/>
    <property type="match status" value="1"/>
</dbReference>
<feature type="signal peptide" evidence="10">
    <location>
        <begin position="1"/>
        <end position="30"/>
    </location>
</feature>
<keyword evidence="16" id="KW-1185">Reference proteome</keyword>
<reference evidence="13 16" key="2">
    <citation type="submission" date="2020-08" db="EMBL/GenBank/DDBJ databases">
        <title>Genome public.</title>
        <authorList>
            <person name="Liu C."/>
            <person name="Sun Q."/>
        </authorList>
    </citation>
    <scope>NUCLEOTIDE SEQUENCE [LARGE SCALE GENOMIC DNA]</scope>
    <source>
        <strain evidence="13 16">426_9</strain>
    </source>
</reference>
<protein>
    <submittedName>
        <fullName evidence="14">TonB-dependent receptor</fullName>
    </submittedName>
</protein>
<dbReference type="InterPro" id="IPR023997">
    <property type="entry name" value="TonB-dep_OMP_SusC/RagA_CS"/>
</dbReference>
<evidence type="ECO:0000256" key="3">
    <source>
        <dbReference type="ARBA" id="ARBA00022452"/>
    </source>
</evidence>
<reference evidence="14 15" key="1">
    <citation type="submission" date="2018-07" db="EMBL/GenBank/DDBJ databases">
        <title>Parabacteroides acidifaciens nov. sp., isolated from human feces.</title>
        <authorList>
            <person name="Wang Y.J."/>
        </authorList>
    </citation>
    <scope>NUCLEOTIDE SEQUENCE [LARGE SCALE GENOMIC DNA]</scope>
    <source>
        <strain evidence="14 15">426-9</strain>
    </source>
</reference>
<evidence type="ECO:0000256" key="7">
    <source>
        <dbReference type="ARBA" id="ARBA00023237"/>
    </source>
</evidence>
<feature type="domain" description="TonB-dependent receptor-like beta-barrel" evidence="11">
    <location>
        <begin position="419"/>
        <end position="881"/>
    </location>
</feature>
<keyword evidence="10" id="KW-0732">Signal</keyword>
<dbReference type="InterPro" id="IPR012910">
    <property type="entry name" value="Plug_dom"/>
</dbReference>
<feature type="domain" description="TonB-dependent receptor plug" evidence="12">
    <location>
        <begin position="143"/>
        <end position="249"/>
    </location>
</feature>
<feature type="chain" id="PRO_5017779530" evidence="10">
    <location>
        <begin position="31"/>
        <end position="1112"/>
    </location>
</feature>
<dbReference type="SUPFAM" id="SSF49464">
    <property type="entry name" value="Carboxypeptidase regulatory domain-like"/>
    <property type="match status" value="1"/>
</dbReference>
<evidence type="ECO:0000256" key="6">
    <source>
        <dbReference type="ARBA" id="ARBA00023136"/>
    </source>
</evidence>
<dbReference type="EMBL" id="QREV01000059">
    <property type="protein sequence ID" value="RDU47827.1"/>
    <property type="molecule type" value="Genomic_DNA"/>
</dbReference>
<dbReference type="Gene3D" id="2.60.40.1120">
    <property type="entry name" value="Carboxypeptidase-like, regulatory domain"/>
    <property type="match status" value="1"/>
</dbReference>
<comment type="similarity">
    <text evidence="8 9">Belongs to the TonB-dependent receptor family.</text>
</comment>
<dbReference type="Pfam" id="PF13715">
    <property type="entry name" value="CarbopepD_reg_2"/>
    <property type="match status" value="1"/>
</dbReference>
<dbReference type="Gene3D" id="2.40.170.20">
    <property type="entry name" value="TonB-dependent receptor, beta-barrel domain"/>
    <property type="match status" value="1"/>
</dbReference>
<evidence type="ECO:0000313" key="15">
    <source>
        <dbReference type="Proteomes" id="UP000256321"/>
    </source>
</evidence>
<dbReference type="InterPro" id="IPR008969">
    <property type="entry name" value="CarboxyPept-like_regulatory"/>
</dbReference>
<organism evidence="14 15">
    <name type="scientific">Parabacteroides acidifaciens</name>
    <dbReference type="NCBI Taxonomy" id="2290935"/>
    <lineage>
        <taxon>Bacteria</taxon>
        <taxon>Pseudomonadati</taxon>
        <taxon>Bacteroidota</taxon>
        <taxon>Bacteroidia</taxon>
        <taxon>Bacteroidales</taxon>
        <taxon>Tannerellaceae</taxon>
        <taxon>Parabacteroides</taxon>
    </lineage>
</organism>
<keyword evidence="5 9" id="KW-0798">TonB box</keyword>
<dbReference type="Proteomes" id="UP000629596">
    <property type="component" value="Unassembled WGS sequence"/>
</dbReference>
<dbReference type="AlphaFoldDB" id="A0A3D8HBA3"/>
<dbReference type="Pfam" id="PF00593">
    <property type="entry name" value="TonB_dep_Rec_b-barrel"/>
    <property type="match status" value="1"/>
</dbReference>
<dbReference type="InterPro" id="IPR039426">
    <property type="entry name" value="TonB-dep_rcpt-like"/>
</dbReference>
<dbReference type="GO" id="GO:0009279">
    <property type="term" value="C:cell outer membrane"/>
    <property type="evidence" value="ECO:0007669"/>
    <property type="project" value="UniProtKB-SubCell"/>
</dbReference>
<dbReference type="RefSeq" id="WP_115500948.1">
    <property type="nucleotide sequence ID" value="NZ_JACRTI010000059.1"/>
</dbReference>
<dbReference type="Pfam" id="PF07715">
    <property type="entry name" value="Plug"/>
    <property type="match status" value="1"/>
</dbReference>
<evidence type="ECO:0000313" key="13">
    <source>
        <dbReference type="EMBL" id="MBC8603463.1"/>
    </source>
</evidence>
<dbReference type="FunFam" id="2.170.130.10:FF:000003">
    <property type="entry name" value="SusC/RagA family TonB-linked outer membrane protein"/>
    <property type="match status" value="1"/>
</dbReference>
<dbReference type="EMBL" id="JACRTI010000059">
    <property type="protein sequence ID" value="MBC8603463.1"/>
    <property type="molecule type" value="Genomic_DNA"/>
</dbReference>
<evidence type="ECO:0000313" key="14">
    <source>
        <dbReference type="EMBL" id="RDU47827.1"/>
    </source>
</evidence>
<keyword evidence="3 8" id="KW-1134">Transmembrane beta strand</keyword>
<dbReference type="InterPro" id="IPR023996">
    <property type="entry name" value="TonB-dep_OMP_SusC/RagA"/>
</dbReference>
<dbReference type="InterPro" id="IPR000531">
    <property type="entry name" value="Beta-barrel_TonB"/>
</dbReference>
<evidence type="ECO:0000259" key="12">
    <source>
        <dbReference type="Pfam" id="PF07715"/>
    </source>
</evidence>
<dbReference type="Proteomes" id="UP000256321">
    <property type="component" value="Unassembled WGS sequence"/>
</dbReference>
<dbReference type="NCBIfam" id="TIGR04056">
    <property type="entry name" value="OMP_RagA_SusC"/>
    <property type="match status" value="1"/>
</dbReference>
<keyword evidence="6 8" id="KW-0472">Membrane</keyword>
<dbReference type="InterPro" id="IPR036942">
    <property type="entry name" value="Beta-barrel_TonB_sf"/>
</dbReference>
<keyword evidence="7 8" id="KW-0998">Cell outer membrane</keyword>
<evidence type="ECO:0000256" key="5">
    <source>
        <dbReference type="ARBA" id="ARBA00023077"/>
    </source>
</evidence>
<gene>
    <name evidence="14" type="ORF">DWU89_17670</name>
    <name evidence="13" type="ORF">H8784_17270</name>
</gene>
<dbReference type="FunFam" id="2.60.40.1120:FF:000003">
    <property type="entry name" value="Outer membrane protein Omp121"/>
    <property type="match status" value="1"/>
</dbReference>
<evidence type="ECO:0000259" key="11">
    <source>
        <dbReference type="Pfam" id="PF00593"/>
    </source>
</evidence>
<evidence type="ECO:0000256" key="9">
    <source>
        <dbReference type="RuleBase" id="RU003357"/>
    </source>
</evidence>
<evidence type="ECO:0000256" key="10">
    <source>
        <dbReference type="SAM" id="SignalP"/>
    </source>
</evidence>
<keyword evidence="4 8" id="KW-0812">Transmembrane</keyword>
<keyword evidence="14" id="KW-0675">Receptor</keyword>
<comment type="subcellular location">
    <subcellularLocation>
        <location evidence="1 8">Cell outer membrane</location>
        <topology evidence="1 8">Multi-pass membrane protein</topology>
    </subcellularLocation>
</comment>
<accession>A0A3D8HBA3</accession>
<evidence type="ECO:0000313" key="16">
    <source>
        <dbReference type="Proteomes" id="UP000629596"/>
    </source>
</evidence>
<evidence type="ECO:0000256" key="4">
    <source>
        <dbReference type="ARBA" id="ARBA00022692"/>
    </source>
</evidence>
<dbReference type="InterPro" id="IPR037066">
    <property type="entry name" value="Plug_dom_sf"/>
</dbReference>
<evidence type="ECO:0000256" key="8">
    <source>
        <dbReference type="PROSITE-ProRule" id="PRU01360"/>
    </source>
</evidence>
<dbReference type="Gene3D" id="2.170.130.10">
    <property type="entry name" value="TonB-dependent receptor, plug domain"/>
    <property type="match status" value="1"/>
</dbReference>
<dbReference type="SUPFAM" id="SSF56935">
    <property type="entry name" value="Porins"/>
    <property type="match status" value="1"/>
</dbReference>
<name>A0A3D8HBA3_9BACT</name>
<keyword evidence="2 8" id="KW-0813">Transport</keyword>
<evidence type="ECO:0000256" key="2">
    <source>
        <dbReference type="ARBA" id="ARBA00022448"/>
    </source>
</evidence>
<comment type="caution">
    <text evidence="14">The sequence shown here is derived from an EMBL/GenBank/DDBJ whole genome shotgun (WGS) entry which is preliminary data.</text>
</comment>
<dbReference type="PROSITE" id="PS52016">
    <property type="entry name" value="TONB_DEPENDENT_REC_3"/>
    <property type="match status" value="1"/>
</dbReference>